<name>A0A8H2ZMU1_9HELO</name>
<evidence type="ECO:0000313" key="1">
    <source>
        <dbReference type="EMBL" id="CAD6444827.1"/>
    </source>
</evidence>
<keyword evidence="2" id="KW-1185">Reference proteome</keyword>
<dbReference type="Proteomes" id="UP000624404">
    <property type="component" value="Unassembled WGS sequence"/>
</dbReference>
<evidence type="ECO:0000313" key="2">
    <source>
        <dbReference type="Proteomes" id="UP000624404"/>
    </source>
</evidence>
<dbReference type="OrthoDB" id="3529526at2759"/>
<organism evidence="1 2">
    <name type="scientific">Sclerotinia trifoliorum</name>
    <dbReference type="NCBI Taxonomy" id="28548"/>
    <lineage>
        <taxon>Eukaryota</taxon>
        <taxon>Fungi</taxon>
        <taxon>Dikarya</taxon>
        <taxon>Ascomycota</taxon>
        <taxon>Pezizomycotina</taxon>
        <taxon>Leotiomycetes</taxon>
        <taxon>Helotiales</taxon>
        <taxon>Sclerotiniaceae</taxon>
        <taxon>Sclerotinia</taxon>
    </lineage>
</organism>
<dbReference type="AlphaFoldDB" id="A0A8H2ZMU1"/>
<reference evidence="1" key="1">
    <citation type="submission" date="2020-10" db="EMBL/GenBank/DDBJ databases">
        <authorList>
            <person name="Kusch S."/>
        </authorList>
    </citation>
    <scope>NUCLEOTIDE SEQUENCE</scope>
    <source>
        <strain evidence="1">SwB9</strain>
    </source>
</reference>
<accession>A0A8H2ZMU1</accession>
<gene>
    <name evidence="1" type="ORF">SCLTRI_LOCUS4619</name>
</gene>
<protein>
    <submittedName>
        <fullName evidence="1">3ccee9d0-34a2-4974-b3c8-88f34aad5f09-CDS</fullName>
    </submittedName>
</protein>
<proteinExistence type="predicted"/>
<comment type="caution">
    <text evidence="1">The sequence shown here is derived from an EMBL/GenBank/DDBJ whole genome shotgun (WGS) entry which is preliminary data.</text>
</comment>
<dbReference type="EMBL" id="CAJHIA010000013">
    <property type="protein sequence ID" value="CAD6444827.1"/>
    <property type="molecule type" value="Genomic_DNA"/>
</dbReference>
<sequence length="140" mass="15748">MLFQHFRNFDNRQEVINNLDAIGQPETGSTLGYHETTRLLTRHSVVDFIQRHPNFKYILYATVTVEITIPPNSDQISLLPARPDGTTRLMVHWLCDLDDNGMNAKISNVLGLSPEVIGPEASLPFGIRPFNVYVASVVNN</sequence>